<dbReference type="KEGG" id="tsph:KIH39_03400"/>
<evidence type="ECO:0000313" key="2">
    <source>
        <dbReference type="Proteomes" id="UP000676194"/>
    </source>
</evidence>
<dbReference type="Proteomes" id="UP000676194">
    <property type="component" value="Chromosome"/>
</dbReference>
<dbReference type="Gene3D" id="1.25.10.90">
    <property type="match status" value="1"/>
</dbReference>
<reference evidence="1" key="1">
    <citation type="submission" date="2021-05" db="EMBL/GenBank/DDBJ databases">
        <title>Complete genome sequence of the cellulolytic planctomycete Telmatocola sphagniphila SP2T and characterization of the first cellulase from planctomycetes.</title>
        <authorList>
            <person name="Rakitin A.L."/>
            <person name="Beletsky A.V."/>
            <person name="Naumoff D.G."/>
            <person name="Kulichevskaya I.S."/>
            <person name="Mardanov A.V."/>
            <person name="Ravin N.V."/>
            <person name="Dedysh S.N."/>
        </authorList>
    </citation>
    <scope>NUCLEOTIDE SEQUENCE</scope>
    <source>
        <strain evidence="1">SP2T</strain>
    </source>
</reference>
<dbReference type="InterPro" id="IPR016024">
    <property type="entry name" value="ARM-type_fold"/>
</dbReference>
<dbReference type="SUPFAM" id="SSF48371">
    <property type="entry name" value="ARM repeat"/>
    <property type="match status" value="1"/>
</dbReference>
<dbReference type="Pfam" id="PF08713">
    <property type="entry name" value="DNA_alkylation"/>
    <property type="match status" value="1"/>
</dbReference>
<dbReference type="PANTHER" id="PTHR41291">
    <property type="entry name" value="DNA ALKYLATION REPAIR PROTEIN"/>
    <property type="match status" value="1"/>
</dbReference>
<accession>A0A8E6B8A8</accession>
<keyword evidence="2" id="KW-1185">Reference proteome</keyword>
<sequence>MKADEIVSELKSLGSESIKKILMNHGAREPFFGVKVEHLKKIQKRIKKNYELALELYATGISDAMYLAGLIADDEKMTKKQLQLWAEEAYWYMLSEYTVPWVAASGPHGWDMGQKWIGSKKEGVAAAGWSTFSNLVSMKPDEELDIPALTKLLSQIPKEIHKEANRVRYTMNGFVISLGAYVNPLSEKAVQVAEKIGPVTVEMGGTSCKVPSAPEYIEKAKARGSLTKKKKTCKC</sequence>
<dbReference type="EMBL" id="CP074694">
    <property type="protein sequence ID" value="QVL32976.1"/>
    <property type="molecule type" value="Genomic_DNA"/>
</dbReference>
<dbReference type="AlphaFoldDB" id="A0A8E6B8A8"/>
<dbReference type="RefSeq" id="WP_213497866.1">
    <property type="nucleotide sequence ID" value="NZ_CP074694.1"/>
</dbReference>
<gene>
    <name evidence="1" type="ORF">KIH39_03400</name>
</gene>
<protein>
    <submittedName>
        <fullName evidence="1">DNA alkylation repair protein</fullName>
    </submittedName>
</protein>
<name>A0A8E6B8A8_9BACT</name>
<dbReference type="CDD" id="cd06561">
    <property type="entry name" value="AlkD_like"/>
    <property type="match status" value="1"/>
</dbReference>
<dbReference type="InterPro" id="IPR014825">
    <property type="entry name" value="DNA_alkylation"/>
</dbReference>
<proteinExistence type="predicted"/>
<dbReference type="PANTHER" id="PTHR41291:SF1">
    <property type="entry name" value="DNA ALKYLATION REPAIR PROTEIN"/>
    <property type="match status" value="1"/>
</dbReference>
<evidence type="ECO:0000313" key="1">
    <source>
        <dbReference type="EMBL" id="QVL32976.1"/>
    </source>
</evidence>
<organism evidence="1 2">
    <name type="scientific">Telmatocola sphagniphila</name>
    <dbReference type="NCBI Taxonomy" id="1123043"/>
    <lineage>
        <taxon>Bacteria</taxon>
        <taxon>Pseudomonadati</taxon>
        <taxon>Planctomycetota</taxon>
        <taxon>Planctomycetia</taxon>
        <taxon>Gemmatales</taxon>
        <taxon>Gemmataceae</taxon>
    </lineage>
</organism>